<dbReference type="AlphaFoldDB" id="A0A413R7H4"/>
<accession>A0A413R7H4</accession>
<feature type="transmembrane region" description="Helical" evidence="1">
    <location>
        <begin position="146"/>
        <end position="172"/>
    </location>
</feature>
<dbReference type="Proteomes" id="UP000284779">
    <property type="component" value="Unassembled WGS sequence"/>
</dbReference>
<evidence type="ECO:0000313" key="2">
    <source>
        <dbReference type="EMBL" id="RHA18012.1"/>
    </source>
</evidence>
<comment type="caution">
    <text evidence="2">The sequence shown here is derived from an EMBL/GenBank/DDBJ whole genome shotgun (WGS) entry which is preliminary data.</text>
</comment>
<feature type="transmembrane region" description="Helical" evidence="1">
    <location>
        <begin position="240"/>
        <end position="259"/>
    </location>
</feature>
<gene>
    <name evidence="2" type="ORF">DW944_08040</name>
</gene>
<feature type="transmembrane region" description="Helical" evidence="1">
    <location>
        <begin position="271"/>
        <end position="295"/>
    </location>
</feature>
<feature type="transmembrane region" description="Helical" evidence="1">
    <location>
        <begin position="68"/>
        <end position="94"/>
    </location>
</feature>
<feature type="transmembrane region" description="Helical" evidence="1">
    <location>
        <begin position="28"/>
        <end position="47"/>
    </location>
</feature>
<protein>
    <submittedName>
        <fullName evidence="2">Uncharacterized protein</fullName>
    </submittedName>
</protein>
<feature type="transmembrane region" description="Helical" evidence="1">
    <location>
        <begin position="178"/>
        <end position="202"/>
    </location>
</feature>
<keyword evidence="1" id="KW-0812">Transmembrane</keyword>
<sequence length="599" mass="66969">MENNSLSNKSKAIALFKWTNRKYLSVSIAYWILLFLAYPLAEIFIMITSISADGKYNYYVDRMQTYGVLIPSTLFAAIAIGYSIVISLIAFSYMHNKRCVDLFGSFPVSRRTLFFSRFASVIFSTLMPVIVIGLIGMILSFEHKAFIAGASTIGLLCLVLIGNICFIAIISLCCGTTIDVIICYGAINVCYPIAVFLCSYYPGEILPGVGQKDLPSSLYTLLCPIMAFFTSAFGDGLALHTIWWIGFIIVVTIVCYHLCKKRKAETAQNGFAFAIVEIIIKFLTCFTCGLAIGFIMSQLGNIYSSVLASYIWLVVGIIIGIFASNILLHLAFHRGLSMFKSSLVESLVVFVTTGIFIVIIATGGLGYDTTIPKESEVESVIVKEADREYFIINGKDIVNSYQGDAKRIKKTLELHKEIINKCKAKKHHGFYALTRQSDDDYSSVSDEDEYEYTISPTGIIIKYKLKSGKIITRQYRRGEVPVSQEENVKDLVVNDLTMITKIPVKYLSSCYILDMQKGGYSSTDKDLNKKLVAALIKDLNNVKKIKKDEYDYSIDLNYTDSGDNYNYRNGTEISVNIYSEYKNTLKVLNDSGVLAKLEE</sequence>
<feature type="transmembrane region" description="Helical" evidence="1">
    <location>
        <begin position="114"/>
        <end position="139"/>
    </location>
</feature>
<evidence type="ECO:0000256" key="1">
    <source>
        <dbReference type="SAM" id="Phobius"/>
    </source>
</evidence>
<dbReference type="RefSeq" id="WP_117970818.1">
    <property type="nucleotide sequence ID" value="NZ_QSFD01000007.1"/>
</dbReference>
<reference evidence="2 3" key="1">
    <citation type="submission" date="2018-08" db="EMBL/GenBank/DDBJ databases">
        <title>A genome reference for cultivated species of the human gut microbiota.</title>
        <authorList>
            <person name="Zou Y."/>
            <person name="Xue W."/>
            <person name="Luo G."/>
        </authorList>
    </citation>
    <scope>NUCLEOTIDE SEQUENCE [LARGE SCALE GENOMIC DNA]</scope>
    <source>
        <strain evidence="2 3">AM44-11BH</strain>
    </source>
</reference>
<name>A0A413R7H4_9FIRM</name>
<proteinExistence type="predicted"/>
<dbReference type="EMBL" id="QSFD01000007">
    <property type="protein sequence ID" value="RHA18012.1"/>
    <property type="molecule type" value="Genomic_DNA"/>
</dbReference>
<keyword evidence="1" id="KW-1133">Transmembrane helix</keyword>
<organism evidence="2 3">
    <name type="scientific">Eubacterium ventriosum</name>
    <dbReference type="NCBI Taxonomy" id="39496"/>
    <lineage>
        <taxon>Bacteria</taxon>
        <taxon>Bacillati</taxon>
        <taxon>Bacillota</taxon>
        <taxon>Clostridia</taxon>
        <taxon>Eubacteriales</taxon>
        <taxon>Eubacteriaceae</taxon>
        <taxon>Eubacterium</taxon>
    </lineage>
</organism>
<keyword evidence="3" id="KW-1185">Reference proteome</keyword>
<feature type="transmembrane region" description="Helical" evidence="1">
    <location>
        <begin position="307"/>
        <end position="331"/>
    </location>
</feature>
<feature type="transmembrane region" description="Helical" evidence="1">
    <location>
        <begin position="343"/>
        <end position="367"/>
    </location>
</feature>
<evidence type="ECO:0000313" key="3">
    <source>
        <dbReference type="Proteomes" id="UP000284779"/>
    </source>
</evidence>
<keyword evidence="1" id="KW-0472">Membrane</keyword>